<evidence type="ECO:0000256" key="1">
    <source>
        <dbReference type="ARBA" id="ARBA00023015"/>
    </source>
</evidence>
<dbReference type="RefSeq" id="WP_377572733.1">
    <property type="nucleotide sequence ID" value="NZ_JBHTMP010000033.1"/>
</dbReference>
<gene>
    <name evidence="5" type="ORF">ACFQ4H_20625</name>
</gene>
<dbReference type="SMART" id="SM00344">
    <property type="entry name" value="HTH_ASNC"/>
    <property type="match status" value="2"/>
</dbReference>
<dbReference type="InterPro" id="IPR036390">
    <property type="entry name" value="WH_DNA-bd_sf"/>
</dbReference>
<dbReference type="SUPFAM" id="SSF54909">
    <property type="entry name" value="Dimeric alpha+beta barrel"/>
    <property type="match status" value="2"/>
</dbReference>
<evidence type="ECO:0000259" key="4">
    <source>
        <dbReference type="PROSITE" id="PS50956"/>
    </source>
</evidence>
<sequence length="323" mass="35386">MAPQTLDQLDLKLLQALELDGRAAFSRIAQVLGVSDQTIARRFRRLGTTADLRVTGVADDSRLGRDSWIIRLGCTPNVAEQLASALAKRPDTQYIDLVSGGTEVMCAMKPRTRQERDDLLLERLQRTPRVTSVSAHCILHTFYGGPHGWLRKISALDPDEETALRPPVAARPEAPVVLDAIDETLLAALRRDGRAPLAELQKATGQSEAVIRRRLERLRTTGVLYFAVEFDHEPLGQGVGAMCWLTVAPQALAETGRAVAEHPEVRFAGAVTGPANIVLSLICRTTGDLYAYLSDKIGGLTGVHTVETALTLRRVKTLTYRPR</sequence>
<dbReference type="Gene3D" id="3.30.70.920">
    <property type="match status" value="2"/>
</dbReference>
<reference evidence="6" key="1">
    <citation type="journal article" date="2019" name="Int. J. Syst. Evol. Microbiol.">
        <title>The Global Catalogue of Microorganisms (GCM) 10K type strain sequencing project: providing services to taxonomists for standard genome sequencing and annotation.</title>
        <authorList>
            <consortium name="The Broad Institute Genomics Platform"/>
            <consortium name="The Broad Institute Genome Sequencing Center for Infectious Disease"/>
            <person name="Wu L."/>
            <person name="Ma J."/>
        </authorList>
    </citation>
    <scope>NUCLEOTIDE SEQUENCE [LARGE SCALE GENOMIC DNA]</scope>
    <source>
        <strain evidence="6">JCM 31037</strain>
    </source>
</reference>
<dbReference type="InterPro" id="IPR019888">
    <property type="entry name" value="Tscrpt_reg_AsnC-like"/>
</dbReference>
<dbReference type="EMBL" id="JBHTMP010000033">
    <property type="protein sequence ID" value="MFD1323498.1"/>
    <property type="molecule type" value="Genomic_DNA"/>
</dbReference>
<dbReference type="PANTHER" id="PTHR30154">
    <property type="entry name" value="LEUCINE-RESPONSIVE REGULATORY PROTEIN"/>
    <property type="match status" value="1"/>
</dbReference>
<keyword evidence="2" id="KW-0238">DNA-binding</keyword>
<keyword evidence="6" id="KW-1185">Reference proteome</keyword>
<protein>
    <submittedName>
        <fullName evidence="5">Lrp/AsnC family transcriptional regulator</fullName>
    </submittedName>
</protein>
<comment type="caution">
    <text evidence="5">The sequence shown here is derived from an EMBL/GenBank/DDBJ whole genome shotgun (WGS) entry which is preliminary data.</text>
</comment>
<accession>A0ABW3YKC0</accession>
<keyword evidence="3" id="KW-0804">Transcription</keyword>
<dbReference type="PROSITE" id="PS50956">
    <property type="entry name" value="HTH_ASNC_2"/>
    <property type="match status" value="1"/>
</dbReference>
<dbReference type="InterPro" id="IPR011008">
    <property type="entry name" value="Dimeric_a/b-barrel"/>
</dbReference>
<proteinExistence type="predicted"/>
<evidence type="ECO:0000256" key="2">
    <source>
        <dbReference type="ARBA" id="ARBA00023125"/>
    </source>
</evidence>
<dbReference type="SUPFAM" id="SSF46785">
    <property type="entry name" value="Winged helix' DNA-binding domain"/>
    <property type="match status" value="2"/>
</dbReference>
<dbReference type="Pfam" id="PF01037">
    <property type="entry name" value="AsnC_trans_reg"/>
    <property type="match status" value="1"/>
</dbReference>
<dbReference type="Gene3D" id="1.10.10.10">
    <property type="entry name" value="Winged helix-like DNA-binding domain superfamily/Winged helix DNA-binding domain"/>
    <property type="match status" value="2"/>
</dbReference>
<dbReference type="Pfam" id="PF13404">
    <property type="entry name" value="HTH_AsnC-type"/>
    <property type="match status" value="2"/>
</dbReference>
<dbReference type="InterPro" id="IPR000485">
    <property type="entry name" value="AsnC-type_HTH_dom"/>
</dbReference>
<keyword evidence="1" id="KW-0805">Transcription regulation</keyword>
<evidence type="ECO:0000313" key="5">
    <source>
        <dbReference type="EMBL" id="MFD1323498.1"/>
    </source>
</evidence>
<evidence type="ECO:0000313" key="6">
    <source>
        <dbReference type="Proteomes" id="UP001597260"/>
    </source>
</evidence>
<name>A0ABW3YKC0_9ACTN</name>
<dbReference type="PRINTS" id="PR00033">
    <property type="entry name" value="HTHASNC"/>
</dbReference>
<dbReference type="PANTHER" id="PTHR30154:SF34">
    <property type="entry name" value="TRANSCRIPTIONAL REGULATOR AZLB"/>
    <property type="match status" value="1"/>
</dbReference>
<evidence type="ECO:0000256" key="3">
    <source>
        <dbReference type="ARBA" id="ARBA00023163"/>
    </source>
</evidence>
<dbReference type="InterPro" id="IPR019887">
    <property type="entry name" value="Tscrpt_reg_AsnC/Lrp_C"/>
</dbReference>
<organism evidence="5 6">
    <name type="scientific">Micromonospora sonneratiae</name>
    <dbReference type="NCBI Taxonomy" id="1184706"/>
    <lineage>
        <taxon>Bacteria</taxon>
        <taxon>Bacillati</taxon>
        <taxon>Actinomycetota</taxon>
        <taxon>Actinomycetes</taxon>
        <taxon>Micromonosporales</taxon>
        <taxon>Micromonosporaceae</taxon>
        <taxon>Micromonospora</taxon>
    </lineage>
</organism>
<dbReference type="InterPro" id="IPR036388">
    <property type="entry name" value="WH-like_DNA-bd_sf"/>
</dbReference>
<dbReference type="Proteomes" id="UP001597260">
    <property type="component" value="Unassembled WGS sequence"/>
</dbReference>
<feature type="domain" description="HTH asnC-type" evidence="4">
    <location>
        <begin position="178"/>
        <end position="238"/>
    </location>
</feature>